<feature type="compositionally biased region" description="Polar residues" evidence="10">
    <location>
        <begin position="753"/>
        <end position="768"/>
    </location>
</feature>
<gene>
    <name evidence="12" type="ORF">OJAV_G00130760</name>
</gene>
<feature type="region of interest" description="Disordered" evidence="10">
    <location>
        <begin position="749"/>
        <end position="768"/>
    </location>
</feature>
<evidence type="ECO:0000256" key="2">
    <source>
        <dbReference type="ARBA" id="ARBA00022614"/>
    </source>
</evidence>
<feature type="domain" description="Ig-like" evidence="11">
    <location>
        <begin position="1143"/>
        <end position="1236"/>
    </location>
</feature>
<dbReference type="SMART" id="SM00406">
    <property type="entry name" value="IGv"/>
    <property type="match status" value="2"/>
</dbReference>
<proteinExistence type="predicted"/>
<keyword evidence="4" id="KW-0732">Signal</keyword>
<evidence type="ECO:0000256" key="7">
    <source>
        <dbReference type="ARBA" id="ARBA00023136"/>
    </source>
</evidence>
<evidence type="ECO:0000313" key="12">
    <source>
        <dbReference type="EMBL" id="RVE64956.1"/>
    </source>
</evidence>
<keyword evidence="2" id="KW-0433">Leucine-rich repeat</keyword>
<keyword evidence="3" id="KW-0812">Transmembrane</keyword>
<keyword evidence="7" id="KW-0472">Membrane</keyword>
<feature type="region of interest" description="Disordered" evidence="10">
    <location>
        <begin position="484"/>
        <end position="511"/>
    </location>
</feature>
<dbReference type="SMART" id="SM00408">
    <property type="entry name" value="IGc2"/>
    <property type="match status" value="4"/>
</dbReference>
<keyword evidence="6" id="KW-1133">Transmembrane helix</keyword>
<evidence type="ECO:0000313" key="13">
    <source>
        <dbReference type="Proteomes" id="UP000283210"/>
    </source>
</evidence>
<dbReference type="InterPro" id="IPR003598">
    <property type="entry name" value="Ig_sub2"/>
</dbReference>
<evidence type="ECO:0000256" key="5">
    <source>
        <dbReference type="ARBA" id="ARBA00022737"/>
    </source>
</evidence>
<dbReference type="GO" id="GO:0005886">
    <property type="term" value="C:plasma membrane"/>
    <property type="evidence" value="ECO:0007669"/>
    <property type="project" value="TreeGrafter"/>
</dbReference>
<dbReference type="PANTHER" id="PTHR45080">
    <property type="entry name" value="CONTACTIN 5"/>
    <property type="match status" value="1"/>
</dbReference>
<dbReference type="Gene3D" id="2.60.40.10">
    <property type="entry name" value="Immunoglobulins"/>
    <property type="match status" value="4"/>
</dbReference>
<feature type="domain" description="Ig-like" evidence="11">
    <location>
        <begin position="848"/>
        <end position="940"/>
    </location>
</feature>
<dbReference type="PANTHER" id="PTHR45080:SF8">
    <property type="entry name" value="IG-LIKE DOMAIN-CONTAINING PROTEIN"/>
    <property type="match status" value="1"/>
</dbReference>
<feature type="region of interest" description="Disordered" evidence="10">
    <location>
        <begin position="18"/>
        <end position="51"/>
    </location>
</feature>
<evidence type="ECO:0000256" key="3">
    <source>
        <dbReference type="ARBA" id="ARBA00022692"/>
    </source>
</evidence>
<dbReference type="GO" id="GO:0007156">
    <property type="term" value="P:homophilic cell adhesion via plasma membrane adhesion molecules"/>
    <property type="evidence" value="ECO:0007669"/>
    <property type="project" value="TreeGrafter"/>
</dbReference>
<dbReference type="InterPro" id="IPR013106">
    <property type="entry name" value="Ig_V-set"/>
</dbReference>
<keyword evidence="9" id="KW-0393">Immunoglobulin domain</keyword>
<feature type="compositionally biased region" description="Basic residues" evidence="10">
    <location>
        <begin position="641"/>
        <end position="650"/>
    </location>
</feature>
<evidence type="ECO:0000256" key="10">
    <source>
        <dbReference type="SAM" id="MobiDB-lite"/>
    </source>
</evidence>
<feature type="compositionally biased region" description="Basic and acidic residues" evidence="10">
    <location>
        <begin position="176"/>
        <end position="186"/>
    </location>
</feature>
<feature type="compositionally biased region" description="Polar residues" evidence="10">
    <location>
        <begin position="20"/>
        <end position="39"/>
    </location>
</feature>
<feature type="compositionally biased region" description="Basic residues" evidence="10">
    <location>
        <begin position="495"/>
        <end position="504"/>
    </location>
</feature>
<keyword evidence="8" id="KW-1015">Disulfide bond</keyword>
<dbReference type="GO" id="GO:0030424">
    <property type="term" value="C:axon"/>
    <property type="evidence" value="ECO:0007669"/>
    <property type="project" value="TreeGrafter"/>
</dbReference>
<name>A0A437CQ54_ORYJA</name>
<evidence type="ECO:0000256" key="1">
    <source>
        <dbReference type="ARBA" id="ARBA00004167"/>
    </source>
</evidence>
<sequence length="1309" mass="144898">MVLEVKIDSSLNEKFISHSEMPSFSPNYRNSQESRTITSDRPYPKPRFQGRRGFRGRLWQRRRVAAHNRHVGSGRIFNKASKKVDPQKFAELMKKAQEGLKIKTGQKEEMEKYENNIFSDGGEIGSGEDHDNNHSLFDPEIVKPTPQITALTQTRETYPVTTDVLKNPDIENSMRHYGHSRQETKYSDPVTTDKSTFPTPTEYYTQEIATIHLTNTHPINHQHLAPETQLRVLEKGDTNTETSTDGALLITTDPFTSPMKDGPKQAELVVHTDADGQTTFTAITTTERLQEEITFHTIQTIKSPGLSAGSTIISQQQIQIIPQNKGKGRRRTFHSRRRIVKPGRITDIKSFINRVKQPTARKEENASVPIQINLTTDRNSDEDSKKTVVTDVQLKAPKPSLSPYLSTTERLKSTQKTSTSTTSDYITSNLPTIHGRHAAEVTAEDITSADSPDMDATRDSSFTTNKNVLVTTTASTSKAIPKKNDWNQLFGGRDRPKKRSRLRKPSVATKASTTAKILVTTTTVASTTTTGPPTKPLLSKQSSIEDKYERLDSVGFELRTTGLTFHHFTTTSLPCYSKTPTTAGTPPELRTLPSPPTVNPHVIENPEELLSSGSGALPDNINTIRQKTGGIMRWKGMGRRRPFQGRRPLKKPVPTKATQTASTLSSSVDITVMESTMEKTTQPQQIVSSYSSLNIPPMKMNRTVKADFSSLTVFTTTKTPLVTFSAHKPTTTLVPETIKQPYTAASNEIDINKQPQTQKKQHSTTNTSVKRLIPTLQSGGARNGEVEDLTFDKMTIFETQSGYNFPVPFNKELENSKSTIYDKITDNKAPYFSASGFEPKSKVIGSKPRIIGGNAASFTVLSNSDAFLPCEAVGNPQPVVTWMHFSSTGSTISIRGRMGKFDLWSNGTLSIQRANIKDHGQYLCLAENDYGSDKLLVTLSVVAYPSRILEPRMREIKSHTRSTVELTCKAEGRPMPTFSWILANRTQIREHGPEKARVSVSSEGTLTIKDVSVFDRGFYKCIASNPAGADTATVRLQVVAAPPNILEEKRQQLKPSLGQNLWVPCTGHGSPQPTVHWVLHDGSVILLDKTTSNKRTTLFKNGTLSIRDVTPADNGNYECIATSSTGSERRVVTLTVETQQSAPQIVKTSELVTELSYGEQLRLNCLATGDPKPKIMWRLPSRAVVDHWHRMSSRIAVLDNGTLIVNTVIDKDAGEYLCVAQSTVGDDLQLMRVSVSMKPAKIESKPDGKKQIHVGNELKVDCKATGAPNQKSPGVCQMAQLLTVLCRLMIPMEEDEYAAILCSIMGLSF</sequence>
<feature type="region of interest" description="Disordered" evidence="10">
    <location>
        <begin position="176"/>
        <end position="199"/>
    </location>
</feature>
<evidence type="ECO:0000256" key="6">
    <source>
        <dbReference type="ARBA" id="ARBA00022989"/>
    </source>
</evidence>
<dbReference type="Proteomes" id="UP000283210">
    <property type="component" value="Chromosome 13"/>
</dbReference>
<dbReference type="Pfam" id="PF13927">
    <property type="entry name" value="Ig_3"/>
    <property type="match status" value="2"/>
</dbReference>
<feature type="domain" description="Ig-like" evidence="11">
    <location>
        <begin position="945"/>
        <end position="1037"/>
    </location>
</feature>
<dbReference type="InterPro" id="IPR003599">
    <property type="entry name" value="Ig_sub"/>
</dbReference>
<evidence type="ECO:0000256" key="9">
    <source>
        <dbReference type="ARBA" id="ARBA00023319"/>
    </source>
</evidence>
<dbReference type="SUPFAM" id="SSF48726">
    <property type="entry name" value="Immunoglobulin"/>
    <property type="match status" value="4"/>
</dbReference>
<feature type="compositionally biased region" description="Polar residues" evidence="10">
    <location>
        <begin position="189"/>
        <end position="199"/>
    </location>
</feature>
<dbReference type="GO" id="GO:0043025">
    <property type="term" value="C:neuronal cell body"/>
    <property type="evidence" value="ECO:0007669"/>
    <property type="project" value="TreeGrafter"/>
</dbReference>
<dbReference type="InterPro" id="IPR050958">
    <property type="entry name" value="Cell_Adh-Cytoskel_Orgn"/>
</dbReference>
<dbReference type="InterPro" id="IPR036179">
    <property type="entry name" value="Ig-like_dom_sf"/>
</dbReference>
<evidence type="ECO:0000256" key="8">
    <source>
        <dbReference type="ARBA" id="ARBA00023157"/>
    </source>
</evidence>
<feature type="domain" description="Ig-like" evidence="11">
    <location>
        <begin position="1043"/>
        <end position="1135"/>
    </location>
</feature>
<dbReference type="Pfam" id="PF07679">
    <property type="entry name" value="I-set"/>
    <property type="match status" value="2"/>
</dbReference>
<feature type="compositionally biased region" description="Low complexity" evidence="10">
    <location>
        <begin position="414"/>
        <end position="423"/>
    </location>
</feature>
<reference evidence="12 13" key="1">
    <citation type="submission" date="2018-11" db="EMBL/GenBank/DDBJ databases">
        <authorList>
            <person name="Lopez-Roques C."/>
            <person name="Donnadieu C."/>
            <person name="Bouchez O."/>
            <person name="Klopp C."/>
            <person name="Cabau C."/>
            <person name="Zahm M."/>
        </authorList>
    </citation>
    <scope>NUCLEOTIDE SEQUENCE [LARGE SCALE GENOMIC DNA]</scope>
    <source>
        <strain evidence="12">RS831</strain>
        <tissue evidence="12">Whole body</tissue>
    </source>
</reference>
<reference evidence="12 13" key="2">
    <citation type="submission" date="2019-01" db="EMBL/GenBank/DDBJ databases">
        <title>A chromosome length genome reference of the Java medaka (oryzias javanicus).</title>
        <authorList>
            <person name="Herpin A."/>
            <person name="Takehana Y."/>
            <person name="Naruse K."/>
            <person name="Ansai S."/>
            <person name="Kawaguchi M."/>
        </authorList>
    </citation>
    <scope>NUCLEOTIDE SEQUENCE [LARGE SCALE GENOMIC DNA]</scope>
    <source>
        <strain evidence="12">RS831</strain>
        <tissue evidence="12">Whole body</tissue>
    </source>
</reference>
<evidence type="ECO:0000256" key="4">
    <source>
        <dbReference type="ARBA" id="ARBA00022729"/>
    </source>
</evidence>
<dbReference type="OrthoDB" id="10062932at2759"/>
<protein>
    <recommendedName>
        <fullName evidence="11">Ig-like domain-containing protein</fullName>
    </recommendedName>
</protein>
<dbReference type="CDD" id="cd00096">
    <property type="entry name" value="Ig"/>
    <property type="match status" value="1"/>
</dbReference>
<comment type="subcellular location">
    <subcellularLocation>
        <location evidence="1">Membrane</location>
        <topology evidence="1">Single-pass membrane protein</topology>
    </subcellularLocation>
</comment>
<accession>A0A437CQ54</accession>
<dbReference type="EMBL" id="CM012449">
    <property type="protein sequence ID" value="RVE64956.1"/>
    <property type="molecule type" value="Genomic_DNA"/>
</dbReference>
<dbReference type="PROSITE" id="PS50835">
    <property type="entry name" value="IG_LIKE"/>
    <property type="match status" value="4"/>
</dbReference>
<dbReference type="InterPro" id="IPR013098">
    <property type="entry name" value="Ig_I-set"/>
</dbReference>
<feature type="region of interest" description="Disordered" evidence="10">
    <location>
        <begin position="400"/>
        <end position="429"/>
    </location>
</feature>
<dbReference type="GO" id="GO:0008046">
    <property type="term" value="F:axon guidance receptor activity"/>
    <property type="evidence" value="ECO:0007669"/>
    <property type="project" value="TreeGrafter"/>
</dbReference>
<keyword evidence="13" id="KW-1185">Reference proteome</keyword>
<evidence type="ECO:0000259" key="11">
    <source>
        <dbReference type="PROSITE" id="PS50835"/>
    </source>
</evidence>
<dbReference type="InterPro" id="IPR013783">
    <property type="entry name" value="Ig-like_fold"/>
</dbReference>
<feature type="region of interest" description="Disordered" evidence="10">
    <location>
        <begin position="641"/>
        <end position="665"/>
    </location>
</feature>
<organism evidence="12 13">
    <name type="scientific">Oryzias javanicus</name>
    <name type="common">Javanese ricefish</name>
    <name type="synonym">Aplocheilus javanicus</name>
    <dbReference type="NCBI Taxonomy" id="123683"/>
    <lineage>
        <taxon>Eukaryota</taxon>
        <taxon>Metazoa</taxon>
        <taxon>Chordata</taxon>
        <taxon>Craniata</taxon>
        <taxon>Vertebrata</taxon>
        <taxon>Euteleostomi</taxon>
        <taxon>Actinopterygii</taxon>
        <taxon>Neopterygii</taxon>
        <taxon>Teleostei</taxon>
        <taxon>Neoteleostei</taxon>
        <taxon>Acanthomorphata</taxon>
        <taxon>Ovalentaria</taxon>
        <taxon>Atherinomorphae</taxon>
        <taxon>Beloniformes</taxon>
        <taxon>Adrianichthyidae</taxon>
        <taxon>Oryziinae</taxon>
        <taxon>Oryzias</taxon>
    </lineage>
</organism>
<dbReference type="InterPro" id="IPR007110">
    <property type="entry name" value="Ig-like_dom"/>
</dbReference>
<dbReference type="SMART" id="SM00409">
    <property type="entry name" value="IG"/>
    <property type="match status" value="4"/>
</dbReference>
<keyword evidence="5" id="KW-0677">Repeat</keyword>
<dbReference type="FunFam" id="2.60.40.10:FF:000076">
    <property type="entry name" value="Leucine-rich repeat and Ig domain-containing 4"/>
    <property type="match status" value="1"/>
</dbReference>
<dbReference type="GO" id="GO:0050808">
    <property type="term" value="P:synapse organization"/>
    <property type="evidence" value="ECO:0007669"/>
    <property type="project" value="TreeGrafter"/>
</dbReference>
<feature type="compositionally biased region" description="Polar residues" evidence="10">
    <location>
        <begin position="656"/>
        <end position="665"/>
    </location>
</feature>